<comment type="cofactor">
    <cofactor evidence="9">
        <name>Mg(2+)</name>
        <dbReference type="ChEBI" id="CHEBI:18420"/>
    </cofactor>
</comment>
<feature type="binding site" evidence="9">
    <location>
        <position position="132"/>
    </location>
    <ligand>
        <name>orotate</name>
        <dbReference type="ChEBI" id="CHEBI:30839"/>
    </ligand>
</feature>
<evidence type="ECO:0000256" key="4">
    <source>
        <dbReference type="ARBA" id="ARBA00011738"/>
    </source>
</evidence>
<feature type="binding site" description="in other chain" evidence="9">
    <location>
        <position position="102"/>
    </location>
    <ligand>
        <name>5-phospho-alpha-D-ribose 1-diphosphate</name>
        <dbReference type="ChEBI" id="CHEBI:58017"/>
        <note>ligand shared between dimeric partners</note>
    </ligand>
</feature>
<evidence type="ECO:0000313" key="12">
    <source>
        <dbReference type="Proteomes" id="UP000252355"/>
    </source>
</evidence>
<feature type="binding site" description="in other chain" evidence="9">
    <location>
        <position position="28"/>
    </location>
    <ligand>
        <name>5-phospho-alpha-D-ribose 1-diphosphate</name>
        <dbReference type="ChEBI" id="CHEBI:58017"/>
        <note>ligand shared between dimeric partners</note>
    </ligand>
</feature>
<evidence type="ECO:0000256" key="8">
    <source>
        <dbReference type="ARBA" id="ARBA00022975"/>
    </source>
</evidence>
<dbReference type="GO" id="GO:0006207">
    <property type="term" value="P:'de novo' pyrimidine nucleobase biosynthetic process"/>
    <property type="evidence" value="ECO:0007669"/>
    <property type="project" value="TreeGrafter"/>
</dbReference>
<comment type="caution">
    <text evidence="9">Lacks conserved residue(s) required for the propagation of feature annotation.</text>
</comment>
<keyword evidence="8 9" id="KW-0665">Pyrimidine biosynthesis</keyword>
<comment type="function">
    <text evidence="1 9">Catalyzes the transfer of a ribosyl phosphate group from 5-phosphoribose 1-diphosphate to orotate, leading to the formation of orotidine monophosphate (OMP).</text>
</comment>
<evidence type="ECO:0000259" key="10">
    <source>
        <dbReference type="Pfam" id="PF00156"/>
    </source>
</evidence>
<comment type="similarity">
    <text evidence="3 9">Belongs to the purine/pyrimidine phosphoribosyltransferase family. PyrE subfamily.</text>
</comment>
<dbReference type="GO" id="GO:0044205">
    <property type="term" value="P:'de novo' UMP biosynthetic process"/>
    <property type="evidence" value="ECO:0007669"/>
    <property type="project" value="UniProtKB-UniRule"/>
</dbReference>
<protein>
    <recommendedName>
        <fullName evidence="5 9">Orotate phosphoribosyltransferase</fullName>
        <shortName evidence="9">OPRT</shortName>
        <shortName evidence="9">OPRTase</shortName>
        <ecNumber evidence="5 9">2.4.2.10</ecNumber>
    </recommendedName>
</protein>
<evidence type="ECO:0000313" key="11">
    <source>
        <dbReference type="EMBL" id="RCK78313.1"/>
    </source>
</evidence>
<dbReference type="EC" id="2.4.2.10" evidence="5 9"/>
<dbReference type="UniPathway" id="UPA00070">
    <property type="reaction ID" value="UER00119"/>
</dbReference>
<keyword evidence="6 9" id="KW-0328">Glycosyltransferase</keyword>
<dbReference type="GO" id="GO:0046132">
    <property type="term" value="P:pyrimidine ribonucleoside biosynthetic process"/>
    <property type="evidence" value="ECO:0007669"/>
    <property type="project" value="TreeGrafter"/>
</dbReference>
<reference evidence="11 12" key="1">
    <citation type="submission" date="2018-05" db="EMBL/GenBank/DDBJ databases">
        <title>A metagenomic window into the 2 km-deep terrestrial subsurface aquifer revealed taxonomically and functionally diverse microbial community comprising novel uncultured bacterial lineages.</title>
        <authorList>
            <person name="Kadnikov V.V."/>
            <person name="Mardanov A.V."/>
            <person name="Beletsky A.V."/>
            <person name="Banks D."/>
            <person name="Pimenov N.V."/>
            <person name="Frank Y.A."/>
            <person name="Karnachuk O.V."/>
            <person name="Ravin N.V."/>
        </authorList>
    </citation>
    <scope>NUCLEOTIDE SEQUENCE [LARGE SCALE GENOMIC DNA]</scope>
    <source>
        <strain evidence="11">BY5</strain>
    </source>
</reference>
<dbReference type="EMBL" id="QOQW01000024">
    <property type="protein sequence ID" value="RCK78313.1"/>
    <property type="molecule type" value="Genomic_DNA"/>
</dbReference>
<dbReference type="InterPro" id="IPR023031">
    <property type="entry name" value="OPRT"/>
</dbReference>
<name>A0A367ZJK4_9BACT</name>
<dbReference type="AlphaFoldDB" id="A0A367ZJK4"/>
<gene>
    <name evidence="9" type="primary">pyrE</name>
    <name evidence="11" type="ORF">OZSIB_1555</name>
</gene>
<dbReference type="SUPFAM" id="SSF53271">
    <property type="entry name" value="PRTase-like"/>
    <property type="match status" value="1"/>
</dbReference>
<dbReference type="GO" id="GO:0005737">
    <property type="term" value="C:cytoplasm"/>
    <property type="evidence" value="ECO:0007669"/>
    <property type="project" value="TreeGrafter"/>
</dbReference>
<dbReference type="PANTHER" id="PTHR46683">
    <property type="entry name" value="OROTATE PHOSPHORIBOSYLTRANSFERASE 1-RELATED"/>
    <property type="match status" value="1"/>
</dbReference>
<proteinExistence type="inferred from homology"/>
<dbReference type="NCBIfam" id="TIGR00336">
    <property type="entry name" value="pyrE"/>
    <property type="match status" value="1"/>
</dbReference>
<comment type="caution">
    <text evidence="11">The sequence shown here is derived from an EMBL/GenBank/DDBJ whole genome shotgun (WGS) entry which is preliminary data.</text>
</comment>
<feature type="binding site" description="in other chain" evidence="9">
    <location>
        <begin position="128"/>
        <end position="136"/>
    </location>
    <ligand>
        <name>5-phospho-alpha-D-ribose 1-diphosphate</name>
        <dbReference type="ChEBI" id="CHEBI:58017"/>
        <note>ligand shared between dimeric partners</note>
    </ligand>
</feature>
<dbReference type="Gene3D" id="3.40.50.2020">
    <property type="match status" value="1"/>
</dbReference>
<accession>A0A367ZJK4</accession>
<comment type="subunit">
    <text evidence="4 9">Homodimer.</text>
</comment>
<evidence type="ECO:0000256" key="5">
    <source>
        <dbReference type="ARBA" id="ARBA00011971"/>
    </source>
</evidence>
<dbReference type="PANTHER" id="PTHR46683:SF1">
    <property type="entry name" value="OROTATE PHOSPHORIBOSYLTRANSFERASE 1-RELATED"/>
    <property type="match status" value="1"/>
</dbReference>
<dbReference type="Proteomes" id="UP000252355">
    <property type="component" value="Unassembled WGS sequence"/>
</dbReference>
<evidence type="ECO:0000256" key="2">
    <source>
        <dbReference type="ARBA" id="ARBA00004889"/>
    </source>
</evidence>
<feature type="binding site" evidence="9">
    <location>
        <position position="161"/>
    </location>
    <ligand>
        <name>orotate</name>
        <dbReference type="ChEBI" id="CHEBI:30839"/>
    </ligand>
</feature>
<feature type="binding site" description="in other chain" evidence="9">
    <location>
        <begin position="74"/>
        <end position="75"/>
    </location>
    <ligand>
        <name>5-phospho-alpha-D-ribose 1-diphosphate</name>
        <dbReference type="ChEBI" id="CHEBI:58017"/>
        <note>ligand shared between dimeric partners</note>
    </ligand>
</feature>
<dbReference type="InterPro" id="IPR004467">
    <property type="entry name" value="Or_phspho_trans_dom"/>
</dbReference>
<feature type="binding site" evidence="9">
    <location>
        <position position="101"/>
    </location>
    <ligand>
        <name>5-phospho-alpha-D-ribose 1-diphosphate</name>
        <dbReference type="ChEBI" id="CHEBI:58017"/>
        <note>ligand shared between dimeric partners</note>
    </ligand>
</feature>
<feature type="binding site" evidence="9">
    <location>
        <position position="107"/>
    </location>
    <ligand>
        <name>5-phospho-alpha-D-ribose 1-diphosphate</name>
        <dbReference type="ChEBI" id="CHEBI:58017"/>
        <note>ligand shared between dimeric partners</note>
    </ligand>
</feature>
<dbReference type="HAMAP" id="MF_01208">
    <property type="entry name" value="PyrE"/>
    <property type="match status" value="1"/>
</dbReference>
<evidence type="ECO:0000256" key="7">
    <source>
        <dbReference type="ARBA" id="ARBA00022679"/>
    </source>
</evidence>
<keyword evidence="7 9" id="KW-0808">Transferase</keyword>
<sequence length="203" mass="21920">MNEHPALEPIIPFLLRTGALKFGEFTLKSGAPSPFFIDLGEVKQGRDLAILGAHFAEAVATRFPGTTLLFGPAYKGIALATATAAAAWHRSGADLGVLFDRKEAKTHGETGSFIGRRPTSADRVVIIDDVMSSGRTKLDALTALRTTFGVTTADILVVVDRTTRHHPPPLPVAALTTVPALAEHLKREGDPRWQVIHHFWETA</sequence>
<dbReference type="GO" id="GO:0000287">
    <property type="term" value="F:magnesium ion binding"/>
    <property type="evidence" value="ECO:0007669"/>
    <property type="project" value="UniProtKB-UniRule"/>
</dbReference>
<evidence type="ECO:0000256" key="1">
    <source>
        <dbReference type="ARBA" id="ARBA00003769"/>
    </source>
</evidence>
<dbReference type="CDD" id="cd06223">
    <property type="entry name" value="PRTases_typeI"/>
    <property type="match status" value="1"/>
</dbReference>
<organism evidence="11 12">
    <name type="scientific">Candidatus Ozemobacter sibiricus</name>
    <dbReference type="NCBI Taxonomy" id="2268124"/>
    <lineage>
        <taxon>Bacteria</taxon>
        <taxon>Candidatus Ozemobacteria</taxon>
        <taxon>Candidatus Ozemobacterales</taxon>
        <taxon>Candidatus Ozemobacteraceae</taxon>
        <taxon>Candidatus Ozemobacter</taxon>
    </lineage>
</organism>
<feature type="binding site" evidence="9">
    <location>
        <position position="105"/>
    </location>
    <ligand>
        <name>5-phospho-alpha-D-ribose 1-diphosphate</name>
        <dbReference type="ChEBI" id="CHEBI:58017"/>
        <note>ligand shared between dimeric partners</note>
    </ligand>
</feature>
<comment type="pathway">
    <text evidence="2 9">Pyrimidine metabolism; UMP biosynthesis via de novo pathway; UMP from orotate: step 1/2.</text>
</comment>
<dbReference type="GO" id="GO:0004588">
    <property type="term" value="F:orotate phosphoribosyltransferase activity"/>
    <property type="evidence" value="ECO:0007669"/>
    <property type="project" value="UniProtKB-UniRule"/>
</dbReference>
<evidence type="ECO:0000256" key="3">
    <source>
        <dbReference type="ARBA" id="ARBA00006340"/>
    </source>
</evidence>
<keyword evidence="9" id="KW-0460">Magnesium</keyword>
<dbReference type="InterPro" id="IPR000836">
    <property type="entry name" value="PRTase_dom"/>
</dbReference>
<evidence type="ECO:0000256" key="6">
    <source>
        <dbReference type="ARBA" id="ARBA00022676"/>
    </source>
</evidence>
<dbReference type="InterPro" id="IPR029057">
    <property type="entry name" value="PRTase-like"/>
</dbReference>
<feature type="domain" description="Phosphoribosyltransferase" evidence="10">
    <location>
        <begin position="65"/>
        <end position="166"/>
    </location>
</feature>
<evidence type="ECO:0000256" key="9">
    <source>
        <dbReference type="HAMAP-Rule" id="MF_01208"/>
    </source>
</evidence>
<dbReference type="Pfam" id="PF00156">
    <property type="entry name" value="Pribosyltran"/>
    <property type="match status" value="1"/>
</dbReference>
<comment type="catalytic activity">
    <reaction evidence="9">
        <text>orotidine 5'-phosphate + diphosphate = orotate + 5-phospho-alpha-D-ribose 1-diphosphate</text>
        <dbReference type="Rhea" id="RHEA:10380"/>
        <dbReference type="ChEBI" id="CHEBI:30839"/>
        <dbReference type="ChEBI" id="CHEBI:33019"/>
        <dbReference type="ChEBI" id="CHEBI:57538"/>
        <dbReference type="ChEBI" id="CHEBI:58017"/>
        <dbReference type="EC" id="2.4.2.10"/>
    </reaction>
</comment>